<evidence type="ECO:0000256" key="1">
    <source>
        <dbReference type="SAM" id="Phobius"/>
    </source>
</evidence>
<dbReference type="AlphaFoldDB" id="A0A916ZSI4"/>
<dbReference type="EMBL" id="BMJM01000005">
    <property type="protein sequence ID" value="GGE10789.1"/>
    <property type="molecule type" value="Genomic_DNA"/>
</dbReference>
<evidence type="ECO:0000313" key="2">
    <source>
        <dbReference type="EMBL" id="GGE10789.1"/>
    </source>
</evidence>
<dbReference type="RefSeq" id="WP_188762473.1">
    <property type="nucleotide sequence ID" value="NZ_BMJM01000005.1"/>
</dbReference>
<keyword evidence="1" id="KW-0812">Transmembrane</keyword>
<sequence>MADPGTVIDRNEERLQRLAMGEAAQRARSRRRQRTTAKFGKRVARAGMTGAAIILALILWGLIIGPVGTTVLVLAVLFGLFATMAAAISVRDEPEPRNLGEAAPAALPAATDAWLDRRRRELPRLAAPQVDAISAKLATLETQLAAASPADPVAQDLQRLLGKHLPELVERYTRVPAEQRARTLDDDGRTIETTLIDGLKVVDAELARASDALAAADRDAMVVHGKFLESRYNGDPSV</sequence>
<reference evidence="2" key="1">
    <citation type="journal article" date="2014" name="Int. J. Syst. Evol. Microbiol.">
        <title>Complete genome sequence of Corynebacterium casei LMG S-19264T (=DSM 44701T), isolated from a smear-ripened cheese.</title>
        <authorList>
            <consortium name="US DOE Joint Genome Institute (JGI-PGF)"/>
            <person name="Walter F."/>
            <person name="Albersmeier A."/>
            <person name="Kalinowski J."/>
            <person name="Ruckert C."/>
        </authorList>
    </citation>
    <scope>NUCLEOTIDE SEQUENCE</scope>
    <source>
        <strain evidence="2">CGMCC 1.15519</strain>
    </source>
</reference>
<dbReference type="Proteomes" id="UP000635071">
    <property type="component" value="Unassembled WGS sequence"/>
</dbReference>
<name>A0A916ZSI4_9SPHN</name>
<accession>A0A916ZSI4</accession>
<protein>
    <submittedName>
        <fullName evidence="2">Uncharacterized protein</fullName>
    </submittedName>
</protein>
<reference evidence="2" key="2">
    <citation type="submission" date="2020-09" db="EMBL/GenBank/DDBJ databases">
        <authorList>
            <person name="Sun Q."/>
            <person name="Zhou Y."/>
        </authorList>
    </citation>
    <scope>NUCLEOTIDE SEQUENCE</scope>
    <source>
        <strain evidence="2">CGMCC 1.15519</strain>
    </source>
</reference>
<gene>
    <name evidence="2" type="ORF">GCM10011529_16490</name>
</gene>
<keyword evidence="1" id="KW-0472">Membrane</keyword>
<organism evidence="2 3">
    <name type="scientific">Sandarakinorhabdus glacialis</name>
    <dbReference type="NCBI Taxonomy" id="1614636"/>
    <lineage>
        <taxon>Bacteria</taxon>
        <taxon>Pseudomonadati</taxon>
        <taxon>Pseudomonadota</taxon>
        <taxon>Alphaproteobacteria</taxon>
        <taxon>Sphingomonadales</taxon>
        <taxon>Sphingosinicellaceae</taxon>
        <taxon>Sandarakinorhabdus</taxon>
    </lineage>
</organism>
<feature type="transmembrane region" description="Helical" evidence="1">
    <location>
        <begin position="70"/>
        <end position="90"/>
    </location>
</feature>
<keyword evidence="3" id="KW-1185">Reference proteome</keyword>
<evidence type="ECO:0000313" key="3">
    <source>
        <dbReference type="Proteomes" id="UP000635071"/>
    </source>
</evidence>
<proteinExistence type="predicted"/>
<feature type="transmembrane region" description="Helical" evidence="1">
    <location>
        <begin position="43"/>
        <end position="64"/>
    </location>
</feature>
<keyword evidence="1" id="KW-1133">Transmembrane helix</keyword>
<comment type="caution">
    <text evidence="2">The sequence shown here is derived from an EMBL/GenBank/DDBJ whole genome shotgun (WGS) entry which is preliminary data.</text>
</comment>